<sequence length="525" mass="56174">MSENTRTDATLPSVFVRLSASRARRGLVITIAFHPDTTRIGETWTVPDTGTRRLVLGREQPAFSRAEAAVAEPLNDPHISRRALALKRRPGGLVVSRLEDACRCRVDGDWLADTVNLDVHELRRGVTLQLAHSVVLLLREQLLPAQLTGPEPAAVAGLYGSSFYMQALRGQIARAADSDLDVLVRGETGSGKELVARAVHAGSSRAGGPLVAVNMAAIPVGVAPALLFGSVRGAFTGAERNSTGYFQQADGGSLFLDEIGDTPDEVQPQLLRALQEREVQPVGGKLQRVDVRVISATDAALDGPDSNFRSALRHRLGSAEIHVAPLREHPEDIGELFCHLLAVACDSAGCDSLLPAPPTDSLLVAQWAELFHCCQRYAWPGNIRELANCARQVVLDSNRGIALPEFLLQQIAGEVAEPAAGPESTPVELGDDALRALLEQERYEVAAAARRTGISRQALYRRLPDLGLRLAGQVPVAELQQALAASGGDLRKTAMVLRVSRVALRTRLRNAGLPGAPAVGLPRGD</sequence>
<dbReference type="GO" id="GO:0005524">
    <property type="term" value="F:ATP binding"/>
    <property type="evidence" value="ECO:0007669"/>
    <property type="project" value="UniProtKB-KW"/>
</dbReference>
<accession>A0A2N5Y3J6</accession>
<dbReference type="PANTHER" id="PTHR32071:SF117">
    <property type="entry name" value="PTS-DEPENDENT DIHYDROXYACETONE KINASE OPERON REGULATORY PROTEIN-RELATED"/>
    <property type="match status" value="1"/>
</dbReference>
<dbReference type="Gene3D" id="3.40.50.300">
    <property type="entry name" value="P-loop containing nucleotide triphosphate hydrolases"/>
    <property type="match status" value="1"/>
</dbReference>
<organism evidence="7 8">
    <name type="scientific">Kineobactrum sediminis</name>
    <dbReference type="NCBI Taxonomy" id="1905677"/>
    <lineage>
        <taxon>Bacteria</taxon>
        <taxon>Pseudomonadati</taxon>
        <taxon>Pseudomonadota</taxon>
        <taxon>Gammaproteobacteria</taxon>
        <taxon>Cellvibrionales</taxon>
        <taxon>Halieaceae</taxon>
        <taxon>Kineobactrum</taxon>
    </lineage>
</organism>
<dbReference type="SUPFAM" id="SSF52540">
    <property type="entry name" value="P-loop containing nucleoside triphosphate hydrolases"/>
    <property type="match status" value="1"/>
</dbReference>
<protein>
    <submittedName>
        <fullName evidence="7">Sigma-54-dependent Fis family transcriptional regulator</fullName>
    </submittedName>
</protein>
<dbReference type="PROSITE" id="PS50045">
    <property type="entry name" value="SIGMA54_INTERACT_4"/>
    <property type="match status" value="1"/>
</dbReference>
<evidence type="ECO:0000256" key="2">
    <source>
        <dbReference type="ARBA" id="ARBA00022840"/>
    </source>
</evidence>
<evidence type="ECO:0000256" key="1">
    <source>
        <dbReference type="ARBA" id="ARBA00022741"/>
    </source>
</evidence>
<dbReference type="Gene3D" id="1.10.10.60">
    <property type="entry name" value="Homeodomain-like"/>
    <property type="match status" value="1"/>
</dbReference>
<evidence type="ECO:0000256" key="4">
    <source>
        <dbReference type="ARBA" id="ARBA00023125"/>
    </source>
</evidence>
<dbReference type="InterPro" id="IPR027417">
    <property type="entry name" value="P-loop_NTPase"/>
</dbReference>
<dbReference type="InterPro" id="IPR025944">
    <property type="entry name" value="Sigma_54_int_dom_CS"/>
</dbReference>
<evidence type="ECO:0000313" key="8">
    <source>
        <dbReference type="Proteomes" id="UP000234845"/>
    </source>
</evidence>
<dbReference type="InterPro" id="IPR025662">
    <property type="entry name" value="Sigma_54_int_dom_ATP-bd_1"/>
</dbReference>
<dbReference type="Gene3D" id="1.10.8.60">
    <property type="match status" value="1"/>
</dbReference>
<comment type="caution">
    <text evidence="7">The sequence shown here is derived from an EMBL/GenBank/DDBJ whole genome shotgun (WGS) entry which is preliminary data.</text>
</comment>
<dbReference type="SMART" id="SM00382">
    <property type="entry name" value="AAA"/>
    <property type="match status" value="1"/>
</dbReference>
<dbReference type="PROSITE" id="PS00688">
    <property type="entry name" value="SIGMA54_INTERACT_3"/>
    <property type="match status" value="1"/>
</dbReference>
<feature type="domain" description="Sigma-54 factor interaction" evidence="6">
    <location>
        <begin position="158"/>
        <end position="395"/>
    </location>
</feature>
<dbReference type="InterPro" id="IPR003593">
    <property type="entry name" value="AAA+_ATPase"/>
</dbReference>
<dbReference type="FunFam" id="3.40.50.300:FF:000006">
    <property type="entry name" value="DNA-binding transcriptional regulator NtrC"/>
    <property type="match status" value="1"/>
</dbReference>
<reference evidence="8" key="1">
    <citation type="submission" date="2017-11" db="EMBL/GenBank/DDBJ databases">
        <title>The draft genome sequence of Chromatocurvus sp. F02.</title>
        <authorList>
            <person name="Du Z.-J."/>
            <person name="Chang Y.-Q."/>
        </authorList>
    </citation>
    <scope>NUCLEOTIDE SEQUENCE [LARGE SCALE GENOMIC DNA]</scope>
    <source>
        <strain evidence="8">F02</strain>
    </source>
</reference>
<dbReference type="InterPro" id="IPR002078">
    <property type="entry name" value="Sigma_54_int"/>
</dbReference>
<evidence type="ECO:0000313" key="7">
    <source>
        <dbReference type="EMBL" id="PLW82963.1"/>
    </source>
</evidence>
<dbReference type="SUPFAM" id="SSF46689">
    <property type="entry name" value="Homeodomain-like"/>
    <property type="match status" value="1"/>
</dbReference>
<dbReference type="Proteomes" id="UP000234845">
    <property type="component" value="Unassembled WGS sequence"/>
</dbReference>
<dbReference type="AlphaFoldDB" id="A0A2N5Y3J6"/>
<keyword evidence="1" id="KW-0547">Nucleotide-binding</keyword>
<dbReference type="OrthoDB" id="9804019at2"/>
<keyword evidence="8" id="KW-1185">Reference proteome</keyword>
<dbReference type="Pfam" id="PF25601">
    <property type="entry name" value="AAA_lid_14"/>
    <property type="match status" value="1"/>
</dbReference>
<evidence type="ECO:0000259" key="6">
    <source>
        <dbReference type="PROSITE" id="PS50045"/>
    </source>
</evidence>
<keyword evidence="4" id="KW-0238">DNA-binding</keyword>
<name>A0A2N5Y3J6_9GAMM</name>
<evidence type="ECO:0000256" key="3">
    <source>
        <dbReference type="ARBA" id="ARBA00023015"/>
    </source>
</evidence>
<proteinExistence type="predicted"/>
<keyword evidence="2" id="KW-0067">ATP-binding</keyword>
<dbReference type="GO" id="GO:0003677">
    <property type="term" value="F:DNA binding"/>
    <property type="evidence" value="ECO:0007669"/>
    <property type="project" value="UniProtKB-KW"/>
</dbReference>
<dbReference type="InterPro" id="IPR058031">
    <property type="entry name" value="AAA_lid_NorR"/>
</dbReference>
<dbReference type="CDD" id="cd00009">
    <property type="entry name" value="AAA"/>
    <property type="match status" value="1"/>
</dbReference>
<dbReference type="EMBL" id="PKLZ01000003">
    <property type="protein sequence ID" value="PLW82963.1"/>
    <property type="molecule type" value="Genomic_DNA"/>
</dbReference>
<dbReference type="PROSITE" id="PS00676">
    <property type="entry name" value="SIGMA54_INTERACT_2"/>
    <property type="match status" value="1"/>
</dbReference>
<evidence type="ECO:0000256" key="5">
    <source>
        <dbReference type="ARBA" id="ARBA00023163"/>
    </source>
</evidence>
<dbReference type="PROSITE" id="PS00675">
    <property type="entry name" value="SIGMA54_INTERACT_1"/>
    <property type="match status" value="1"/>
</dbReference>
<dbReference type="GO" id="GO:0006355">
    <property type="term" value="P:regulation of DNA-templated transcription"/>
    <property type="evidence" value="ECO:0007669"/>
    <property type="project" value="InterPro"/>
</dbReference>
<dbReference type="InterPro" id="IPR009057">
    <property type="entry name" value="Homeodomain-like_sf"/>
</dbReference>
<keyword evidence="3" id="KW-0805">Transcription regulation</keyword>
<dbReference type="Pfam" id="PF00158">
    <property type="entry name" value="Sigma54_activat"/>
    <property type="match status" value="1"/>
</dbReference>
<keyword evidence="5" id="KW-0804">Transcription</keyword>
<gene>
    <name evidence="7" type="ORF">CWI75_05885</name>
</gene>
<dbReference type="InterPro" id="IPR025943">
    <property type="entry name" value="Sigma_54_int_dom_ATP-bd_2"/>
</dbReference>
<dbReference type="PANTHER" id="PTHR32071">
    <property type="entry name" value="TRANSCRIPTIONAL REGULATORY PROTEIN"/>
    <property type="match status" value="1"/>
</dbReference>
<dbReference type="RefSeq" id="WP_101520563.1">
    <property type="nucleotide sequence ID" value="NZ_PKLZ01000003.1"/>
</dbReference>